<feature type="compositionally biased region" description="Basic residues" evidence="1">
    <location>
        <begin position="437"/>
        <end position="450"/>
    </location>
</feature>
<proteinExistence type="predicted"/>
<keyword evidence="2" id="KW-0812">Transmembrane</keyword>
<dbReference type="RefSeq" id="XP_016292620.1">
    <property type="nucleotide sequence ID" value="XM_016437136.1"/>
</dbReference>
<gene>
    <name evidence="3" type="ORF">PSEUBRA_SCAF2g02739</name>
</gene>
<evidence type="ECO:0000256" key="2">
    <source>
        <dbReference type="SAM" id="Phobius"/>
    </source>
</evidence>
<dbReference type="EMBL" id="KI545862">
    <property type="protein sequence ID" value="EST07631.1"/>
    <property type="molecule type" value="Genomic_DNA"/>
</dbReference>
<keyword evidence="2" id="KW-0472">Membrane</keyword>
<protein>
    <submittedName>
        <fullName evidence="3">Uncharacterized protein</fullName>
    </submittedName>
</protein>
<accession>V5EB66</accession>
<organism evidence="3 4">
    <name type="scientific">Kalmanozyma brasiliensis (strain GHG001)</name>
    <name type="common">Yeast</name>
    <name type="synonym">Pseudozyma brasiliensis</name>
    <dbReference type="NCBI Taxonomy" id="1365824"/>
    <lineage>
        <taxon>Eukaryota</taxon>
        <taxon>Fungi</taxon>
        <taxon>Dikarya</taxon>
        <taxon>Basidiomycota</taxon>
        <taxon>Ustilaginomycotina</taxon>
        <taxon>Ustilaginomycetes</taxon>
        <taxon>Ustilaginales</taxon>
        <taxon>Ustilaginaceae</taxon>
        <taxon>Kalmanozyma</taxon>
    </lineage>
</organism>
<reference evidence="4" key="1">
    <citation type="journal article" date="2013" name="Genome Announc.">
        <title>Draft genome sequence of Pseudozyma brasiliensis sp. nov. strain GHG001, a high producer of endo-1,4-xylanase isolated from an insect pest of sugarcane.</title>
        <authorList>
            <person name="Oliveira J.V.D.C."/>
            <person name="dos Santos R.A.C."/>
            <person name="Borges T.A."/>
            <person name="Riano-Pachon D.M."/>
            <person name="Goldman G.H."/>
        </authorList>
    </citation>
    <scope>NUCLEOTIDE SEQUENCE [LARGE SCALE GENOMIC DNA]</scope>
    <source>
        <strain evidence="4">GHG001</strain>
    </source>
</reference>
<dbReference type="OMA" id="DEWPLEQ"/>
<feature type="compositionally biased region" description="Basic and acidic residues" evidence="1">
    <location>
        <begin position="324"/>
        <end position="345"/>
    </location>
</feature>
<feature type="transmembrane region" description="Helical" evidence="2">
    <location>
        <begin position="146"/>
        <end position="169"/>
    </location>
</feature>
<name>V5EB66_KALBG</name>
<dbReference type="Proteomes" id="UP000019377">
    <property type="component" value="Unassembled WGS sequence"/>
</dbReference>
<feature type="compositionally biased region" description="Basic and acidic residues" evidence="1">
    <location>
        <begin position="304"/>
        <end position="317"/>
    </location>
</feature>
<feature type="compositionally biased region" description="Basic and acidic residues" evidence="1">
    <location>
        <begin position="265"/>
        <end position="291"/>
    </location>
</feature>
<keyword evidence="2" id="KW-1133">Transmembrane helix</keyword>
<feature type="region of interest" description="Disordered" evidence="1">
    <location>
        <begin position="264"/>
        <end position="450"/>
    </location>
</feature>
<evidence type="ECO:0000256" key="1">
    <source>
        <dbReference type="SAM" id="MobiDB-lite"/>
    </source>
</evidence>
<evidence type="ECO:0000313" key="3">
    <source>
        <dbReference type="EMBL" id="EST07631.1"/>
    </source>
</evidence>
<dbReference type="HOGENOM" id="CLU_588086_0_0_1"/>
<dbReference type="GeneID" id="27419808"/>
<evidence type="ECO:0000313" key="4">
    <source>
        <dbReference type="Proteomes" id="UP000019377"/>
    </source>
</evidence>
<dbReference type="OrthoDB" id="5580651at2759"/>
<sequence>MNASKADQEVKQVVRDLLCRDPVMFNSVINSHFASASTYQGRGLKITGASQLKHAAYLLNALNFGSAAKIEDRDVHWDAASSTAVVQATRFIRPAFFPLFEFAVPTKLVLTFNAEEGEKQTLYCTQWKDEWPLDQLIQSIPIVGKLYSSLLVPLFTAIFLVLSNVAFWFHAKLETVEHRYGHHALQAYRHKVQPRLPSSLVKGFDTGVHAAEHASQRSVHIVSRVSHGPLRAVEELARTATVVFNLALPQQLQLPYPSVFAESAQADKGKSSNKASETRSAAKEHSEKPTQDKPASPKPQSAAKPDEAGPKSPKEKVSGAQGTADDKKGEQKHEQPSTEKTENDKPAPTADDAAENRKRKAESAPAEPVPHAKVVVGPAEDGSAPAQAKEFDILTQQVTEKAPTTETEKPSLYQALKKDDQLVLPTGEAASSGGAKKSSHKKKGKNGGRK</sequence>
<dbReference type="eggNOG" id="ENOG502S368">
    <property type="taxonomic scope" value="Eukaryota"/>
</dbReference>
<keyword evidence="4" id="KW-1185">Reference proteome</keyword>
<dbReference type="AlphaFoldDB" id="V5EB66"/>
<feature type="compositionally biased region" description="Low complexity" evidence="1">
    <location>
        <begin position="427"/>
        <end position="436"/>
    </location>
</feature>